<dbReference type="Bgee" id="ENSCHIG00000013791">
    <property type="expression patterns" value="Expressed in descending colon and 3 other cell types or tissues"/>
</dbReference>
<dbReference type="SMART" id="SM01246">
    <property type="entry name" value="Josephin"/>
    <property type="match status" value="1"/>
</dbReference>
<dbReference type="PANTHER" id="PTHR14159">
    <property type="entry name" value="ATAXIN-3-RELATED"/>
    <property type="match status" value="1"/>
</dbReference>
<organism evidence="13 14">
    <name type="scientific">Capra hircus</name>
    <name type="common">Goat</name>
    <dbReference type="NCBI Taxonomy" id="9925"/>
    <lineage>
        <taxon>Eukaryota</taxon>
        <taxon>Metazoa</taxon>
        <taxon>Chordata</taxon>
        <taxon>Craniata</taxon>
        <taxon>Vertebrata</taxon>
        <taxon>Euteleostomi</taxon>
        <taxon>Mammalia</taxon>
        <taxon>Eutheria</taxon>
        <taxon>Laurasiatheria</taxon>
        <taxon>Artiodactyla</taxon>
        <taxon>Ruminantia</taxon>
        <taxon>Pecora</taxon>
        <taxon>Bovidae</taxon>
        <taxon>Caprinae</taxon>
        <taxon>Capra</taxon>
    </lineage>
</organism>
<dbReference type="InterPro" id="IPR006155">
    <property type="entry name" value="Josephin"/>
</dbReference>
<dbReference type="EMBL" id="LWLT01000003">
    <property type="status" value="NOT_ANNOTATED_CDS"/>
    <property type="molecule type" value="Genomic_DNA"/>
</dbReference>
<evidence type="ECO:0000259" key="12">
    <source>
        <dbReference type="PROSITE" id="PS50957"/>
    </source>
</evidence>
<evidence type="ECO:0000256" key="2">
    <source>
        <dbReference type="ARBA" id="ARBA00004123"/>
    </source>
</evidence>
<dbReference type="PROSITE" id="PS50957">
    <property type="entry name" value="JOSEPHIN"/>
    <property type="match status" value="1"/>
</dbReference>
<evidence type="ECO:0000256" key="4">
    <source>
        <dbReference type="ARBA" id="ARBA00022670"/>
    </source>
</evidence>
<comment type="catalytic activity">
    <reaction evidence="1">
        <text>Thiol-dependent hydrolysis of ester, thioester, amide, peptide and isopeptide bonds formed by the C-terminal Gly of ubiquitin (a 76-residue protein attached to proteins as an intracellular targeting signal).</text>
        <dbReference type="EC" id="3.4.19.12"/>
    </reaction>
</comment>
<dbReference type="PANTHER" id="PTHR14159:SF0">
    <property type="entry name" value="ATAXIN-3-RELATED"/>
    <property type="match status" value="1"/>
</dbReference>
<dbReference type="InterPro" id="IPR033865">
    <property type="entry name" value="Ataxin-3"/>
</dbReference>
<keyword evidence="5" id="KW-0833">Ubl conjugation pathway</keyword>
<dbReference type="Pfam" id="PF02099">
    <property type="entry name" value="Josephin"/>
    <property type="match status" value="1"/>
</dbReference>
<reference evidence="13" key="2">
    <citation type="submission" date="2025-08" db="UniProtKB">
        <authorList>
            <consortium name="Ensembl"/>
        </authorList>
    </citation>
    <scope>IDENTIFICATION</scope>
</reference>
<keyword evidence="8" id="KW-0805">Transcription regulation</keyword>
<evidence type="ECO:0000256" key="5">
    <source>
        <dbReference type="ARBA" id="ARBA00022786"/>
    </source>
</evidence>
<comment type="caution">
    <text evidence="11">Lacks conserved residue(s) required for the propagation of feature annotation.</text>
</comment>
<evidence type="ECO:0000256" key="6">
    <source>
        <dbReference type="ARBA" id="ARBA00022801"/>
    </source>
</evidence>
<evidence type="ECO:0000256" key="3">
    <source>
        <dbReference type="ARBA" id="ARBA00012759"/>
    </source>
</evidence>
<dbReference type="GO" id="GO:0005634">
    <property type="term" value="C:nucleus"/>
    <property type="evidence" value="ECO:0007669"/>
    <property type="project" value="UniProtKB-SubCell"/>
</dbReference>
<dbReference type="Gene3D" id="3.90.70.40">
    <property type="match status" value="1"/>
</dbReference>
<comment type="subcellular location">
    <subcellularLocation>
        <location evidence="2">Nucleus</location>
    </subcellularLocation>
</comment>
<feature type="domain" description="Josephin" evidence="12">
    <location>
        <begin position="1"/>
        <end position="162"/>
    </location>
</feature>
<keyword evidence="9" id="KW-0804">Transcription</keyword>
<dbReference type="Proteomes" id="UP000291000">
    <property type="component" value="Chromosome 4"/>
</dbReference>
<evidence type="ECO:0000313" key="14">
    <source>
        <dbReference type="Proteomes" id="UP000291000"/>
    </source>
</evidence>
<evidence type="ECO:0000313" key="13">
    <source>
        <dbReference type="Ensembl" id="ENSCHIP00000011779.1"/>
    </source>
</evidence>
<evidence type="ECO:0000256" key="1">
    <source>
        <dbReference type="ARBA" id="ARBA00000707"/>
    </source>
</evidence>
<proteinExistence type="predicted"/>
<dbReference type="GO" id="GO:0006508">
    <property type="term" value="P:proteolysis"/>
    <property type="evidence" value="ECO:0007669"/>
    <property type="project" value="UniProtKB-KW"/>
</dbReference>
<keyword evidence="6" id="KW-0378">Hydrolase</keyword>
<keyword evidence="4" id="KW-0645">Protease</keyword>
<protein>
    <recommendedName>
        <fullName evidence="3">ubiquitinyl hydrolase 1</fullName>
        <ecNumber evidence="3">3.4.19.12</ecNumber>
    </recommendedName>
</protein>
<reference evidence="13 14" key="1">
    <citation type="submission" date="2016-04" db="EMBL/GenBank/DDBJ databases">
        <title>Polished mammalian reference genomes with single-molecule sequencing and chromosome conformation capture applied to the Capra hircus genome.</title>
        <authorList>
            <person name="Bickhart D.M."/>
            <person name="Koren S."/>
            <person name="Rosen B."/>
            <person name="Hastie A."/>
            <person name="Liachko I."/>
            <person name="Sullivan S.T."/>
            <person name="Burton J."/>
            <person name="Sayre B.L."/>
            <person name="Huson H.J."/>
            <person name="Lee J."/>
            <person name="Lam E."/>
            <person name="Kelley C.M."/>
            <person name="Hutchison J.L."/>
            <person name="Zhou Y."/>
            <person name="Sun J."/>
            <person name="Crisa A."/>
            <person name="Schwartz J.C."/>
            <person name="Hammond J.A."/>
            <person name="Schroeder S.G."/>
            <person name="Liu G.E."/>
            <person name="Dunham M."/>
            <person name="Shendure J."/>
            <person name="Sonstegard T.S."/>
            <person name="Phillippy A.M."/>
            <person name="Van Tassell C.P."/>
            <person name="Smith T.P."/>
        </authorList>
    </citation>
    <scope>NUCLEOTIDE SEQUENCE [LARGE SCALE GENOMIC DNA]</scope>
</reference>
<evidence type="ECO:0000256" key="11">
    <source>
        <dbReference type="PROSITE-ProRule" id="PRU00331"/>
    </source>
</evidence>
<dbReference type="STRING" id="9925.ENSCHIP00000011779"/>
<dbReference type="EC" id="3.4.19.12" evidence="3"/>
<evidence type="ECO:0000256" key="8">
    <source>
        <dbReference type="ARBA" id="ARBA00023015"/>
    </source>
</evidence>
<dbReference type="GeneTree" id="ENSGT00390000001830"/>
<keyword evidence="7" id="KW-0788">Thiol protease</keyword>
<keyword evidence="10" id="KW-0539">Nucleus</keyword>
<name>A0A452EI50_CAPHI</name>
<accession>A0A452EI50</accession>
<evidence type="ECO:0000256" key="7">
    <source>
        <dbReference type="ARBA" id="ARBA00022807"/>
    </source>
</evidence>
<evidence type="ECO:0000256" key="10">
    <source>
        <dbReference type="ARBA" id="ARBA00023242"/>
    </source>
</evidence>
<dbReference type="Gene3D" id="1.10.287.10">
    <property type="entry name" value="S15/NS1, RNA-binding"/>
    <property type="match status" value="1"/>
</dbReference>
<reference evidence="13" key="3">
    <citation type="submission" date="2025-09" db="UniProtKB">
        <authorList>
            <consortium name="Ensembl"/>
        </authorList>
    </citation>
    <scope>IDENTIFICATION</scope>
</reference>
<dbReference type="GO" id="GO:0004843">
    <property type="term" value="F:cysteine-type deubiquitinase activity"/>
    <property type="evidence" value="ECO:0007669"/>
    <property type="project" value="UniProtKB-EC"/>
</dbReference>
<keyword evidence="14" id="KW-1185">Reference proteome</keyword>
<dbReference type="GO" id="GO:0016579">
    <property type="term" value="P:protein deubiquitination"/>
    <property type="evidence" value="ECO:0007669"/>
    <property type="project" value="InterPro"/>
</dbReference>
<sequence>EGSLCAQLCLNNLLQEEYFRPGELSSVAHQLGENGRRSASEDYHTFLQQPSGNMDHRAFYSIQVINNALKVQSLELILFSTPECQKLWINPKNERLFICIRKLGKQWFNLKFLLTGYSIFVVKDDLPDCDQLLQMTRVQQMHRPKLTGEELAQPKEQRVQKTDLERGSLVCCNSWDFQKALALTLQEIDMEGEKADLHRAIKRSMQGISNLSFTSYFRRAMEEMRKREFKKHNSIIQEGKK</sequence>
<dbReference type="Ensembl" id="ENSCHIT00000019569.1">
    <property type="protein sequence ID" value="ENSCHIP00000011779.1"/>
    <property type="gene ID" value="ENSCHIG00000013791.1"/>
</dbReference>
<dbReference type="PRINTS" id="PR01233">
    <property type="entry name" value="JOSEPHIN"/>
</dbReference>
<evidence type="ECO:0000256" key="9">
    <source>
        <dbReference type="ARBA" id="ARBA00023163"/>
    </source>
</evidence>
<dbReference type="AlphaFoldDB" id="A0A452EI50"/>